<organism evidence="1 2">
    <name type="scientific">Ohtaekwangia koreensis</name>
    <dbReference type="NCBI Taxonomy" id="688867"/>
    <lineage>
        <taxon>Bacteria</taxon>
        <taxon>Pseudomonadati</taxon>
        <taxon>Bacteroidota</taxon>
        <taxon>Cytophagia</taxon>
        <taxon>Cytophagales</taxon>
        <taxon>Fulvivirgaceae</taxon>
        <taxon>Ohtaekwangia</taxon>
    </lineage>
</organism>
<evidence type="ECO:0000313" key="1">
    <source>
        <dbReference type="EMBL" id="SKC76085.1"/>
    </source>
</evidence>
<dbReference type="OrthoDB" id="1421172at2"/>
<dbReference type="AlphaFoldDB" id="A0A1T5LJW9"/>
<evidence type="ECO:0000313" key="2">
    <source>
        <dbReference type="Proteomes" id="UP000190961"/>
    </source>
</evidence>
<dbReference type="EMBL" id="FUZU01000002">
    <property type="protein sequence ID" value="SKC76085.1"/>
    <property type="molecule type" value="Genomic_DNA"/>
</dbReference>
<name>A0A1T5LJW9_9BACT</name>
<dbReference type="Proteomes" id="UP000190961">
    <property type="component" value="Unassembled WGS sequence"/>
</dbReference>
<dbReference type="Gene3D" id="1.10.3680.10">
    <property type="entry name" value="TerB-like"/>
    <property type="match status" value="1"/>
</dbReference>
<dbReference type="CDD" id="cd07177">
    <property type="entry name" value="terB_like"/>
    <property type="match status" value="1"/>
</dbReference>
<accession>A0A1T5LJW9</accession>
<gene>
    <name evidence="1" type="ORF">SAMN05660236_3344</name>
</gene>
<evidence type="ECO:0008006" key="3">
    <source>
        <dbReference type="Google" id="ProtNLM"/>
    </source>
</evidence>
<dbReference type="InterPro" id="IPR029024">
    <property type="entry name" value="TerB-like"/>
</dbReference>
<reference evidence="1 2" key="1">
    <citation type="submission" date="2017-02" db="EMBL/GenBank/DDBJ databases">
        <authorList>
            <person name="Peterson S.W."/>
        </authorList>
    </citation>
    <scope>NUCLEOTIDE SEQUENCE [LARGE SCALE GENOMIC DNA]</scope>
    <source>
        <strain evidence="1 2">DSM 25262</strain>
    </source>
</reference>
<sequence length="422" mass="49763">MTPREKGWLEEYLKFRKELLQDLATETKRKASHPEKSLYRVIQPTGLMYGQIVGDIDLPGSEHWDEKDRMKILLAESLMCSSLLFEDKPVNNPDDLSRVFLKTLESVSNFYNNIFPELSIPTKTLFGRKKTVIELVEKILDKRIEHTSTFEGNFWEYFFHNTLLFLDVFIFGQWIHTNADKVVADFFRYERDELRFSIVKVIASAAHANKEIAFEEKRLLEYFLQSTDLSHERKKEAVQIFEEGIAVEDINLPAENSWILKKFFLELAILTLWADKKVEQSELDYLKSFCHYLGFSDEDLENSMIAIEGFVLEHWEQLEHLQNKQDFHQVSEQFIKRVARVAERNKSRLIKEIHEREDVLNLLRKARSNELTLDEKERMRLELIQMMKTLPTFVIIALPQKFLTLPILLKILPRNLFAEGVS</sequence>
<protein>
    <recommendedName>
        <fullName evidence="3">TerB family tellurite resistance protein</fullName>
    </recommendedName>
</protein>
<keyword evidence="2" id="KW-1185">Reference proteome</keyword>
<dbReference type="RefSeq" id="WP_079687875.1">
    <property type="nucleotide sequence ID" value="NZ_FUZU01000002.1"/>
</dbReference>
<dbReference type="SUPFAM" id="SSF158682">
    <property type="entry name" value="TerB-like"/>
    <property type="match status" value="1"/>
</dbReference>
<dbReference type="STRING" id="688867.SAMN05660236_3344"/>
<proteinExistence type="predicted"/>